<evidence type="ECO:0000313" key="2">
    <source>
        <dbReference type="Proteomes" id="UP000501812"/>
    </source>
</evidence>
<dbReference type="EMBL" id="CP051774">
    <property type="protein sequence ID" value="QJE96221.1"/>
    <property type="molecule type" value="Genomic_DNA"/>
</dbReference>
<sequence>MTKIEGPKERRETVHDFREAVNMTSAQLEKWLDTEESRQVGWKGSDGKGSGESVGHRSGRKIITLLGKKQADLTEADLKHMRKVVGYVNRHLAQRPEGEVSETPWLYSLMNWGHDPRKH</sequence>
<dbReference type="InterPro" id="IPR021487">
    <property type="entry name" value="DUF3140"/>
</dbReference>
<dbReference type="Proteomes" id="UP000501812">
    <property type="component" value="Chromosome"/>
</dbReference>
<proteinExistence type="predicted"/>
<dbReference type="RefSeq" id="WP_169454622.1">
    <property type="nucleotide sequence ID" value="NZ_CP051774.1"/>
</dbReference>
<protein>
    <submittedName>
        <fullName evidence="1">DUF3140 domain-containing protein</fullName>
    </submittedName>
</protein>
<keyword evidence="2" id="KW-1185">Reference proteome</keyword>
<reference evidence="1 2" key="1">
    <citation type="submission" date="2020-04" db="EMBL/GenBank/DDBJ databases">
        <title>Luteolibacter sp. G-1-1-1 isolated from soil.</title>
        <authorList>
            <person name="Dahal R.H."/>
        </authorList>
    </citation>
    <scope>NUCLEOTIDE SEQUENCE [LARGE SCALE GENOMIC DNA]</scope>
    <source>
        <strain evidence="1 2">G-1-1-1</strain>
    </source>
</reference>
<accession>A0A858RI14</accession>
<gene>
    <name evidence="1" type="ORF">HHL09_10645</name>
</gene>
<organism evidence="1 2">
    <name type="scientific">Luteolibacter luteus</name>
    <dbReference type="NCBI Taxonomy" id="2728835"/>
    <lineage>
        <taxon>Bacteria</taxon>
        <taxon>Pseudomonadati</taxon>
        <taxon>Verrucomicrobiota</taxon>
        <taxon>Verrucomicrobiia</taxon>
        <taxon>Verrucomicrobiales</taxon>
        <taxon>Verrucomicrobiaceae</taxon>
        <taxon>Luteolibacter</taxon>
    </lineage>
</organism>
<name>A0A858RI14_9BACT</name>
<dbReference type="AlphaFoldDB" id="A0A858RI14"/>
<dbReference type="Pfam" id="PF11338">
    <property type="entry name" value="DUF3140"/>
    <property type="match status" value="1"/>
</dbReference>
<dbReference type="PANTHER" id="PTHR40630">
    <property type="entry name" value="POSSIBLE DNA-BINDING PROTEIN"/>
    <property type="match status" value="1"/>
</dbReference>
<evidence type="ECO:0000313" key="1">
    <source>
        <dbReference type="EMBL" id="QJE96221.1"/>
    </source>
</evidence>
<dbReference type="PANTHER" id="PTHR40630:SF1">
    <property type="entry name" value="DNA-BINDING PROTEIN"/>
    <property type="match status" value="1"/>
</dbReference>
<dbReference type="KEGG" id="luo:HHL09_10645"/>